<feature type="domain" description="Cell envelope-related transcriptional attenuator" evidence="5">
    <location>
        <begin position="88"/>
        <end position="238"/>
    </location>
</feature>
<sequence>MYRKELRQLKKKKRRRRLLVIIFVLALGLTGFGGYLFVQTLQAANQSYDDLDREKSKLRDQAVSIGNDPVSVLLMGVESYSSGGTGGRSDTLMVATFNPDDKKVKLLSIPRDTLVEIAGKGKEDKINHAFAYGGKEMSIETVENYLNIPIDYYATVNFDGFKNIVDIVGGITVDVPFDFKQNSDDRVAEKLQFYKGEMELDGRYALAYARMRLEDPRGDIGRNERQKQVVKEILKELTSIKTVTKVDEIAEELGENIETNMKLSEALGFYRKYSDFSVADIDQLTLEGESQYIDGVSYYIPYESSVAEVRNALRNHLELDSTDTH</sequence>
<comment type="similarity">
    <text evidence="1">Belongs to the LytR/CpsA/Psr (LCP) family.</text>
</comment>
<evidence type="ECO:0000256" key="1">
    <source>
        <dbReference type="ARBA" id="ARBA00006068"/>
    </source>
</evidence>
<evidence type="ECO:0000256" key="2">
    <source>
        <dbReference type="ARBA" id="ARBA00022692"/>
    </source>
</evidence>
<dbReference type="GO" id="GO:0071555">
    <property type="term" value="P:cell wall organization"/>
    <property type="evidence" value="ECO:0007669"/>
    <property type="project" value="UniProtKB-KW"/>
</dbReference>
<evidence type="ECO:0000313" key="7">
    <source>
        <dbReference type="Proteomes" id="UP001145050"/>
    </source>
</evidence>
<keyword evidence="4" id="KW-1133">Transmembrane helix</keyword>
<dbReference type="Proteomes" id="UP001145050">
    <property type="component" value="Unassembled WGS sequence"/>
</dbReference>
<keyword evidence="3" id="KW-0735">Signal-anchor</keyword>
<name>A0A9X3WSL4_9BACI</name>
<dbReference type="Pfam" id="PF03816">
    <property type="entry name" value="LytR_cpsA_psr"/>
    <property type="match status" value="1"/>
</dbReference>
<dbReference type="Gene3D" id="3.40.630.190">
    <property type="entry name" value="LCP protein"/>
    <property type="match status" value="1"/>
</dbReference>
<dbReference type="InterPro" id="IPR004474">
    <property type="entry name" value="LytR_CpsA_psr"/>
</dbReference>
<evidence type="ECO:0000259" key="5">
    <source>
        <dbReference type="Pfam" id="PF03816"/>
    </source>
</evidence>
<dbReference type="PANTHER" id="PTHR33392:SF10">
    <property type="entry name" value="POLYISOPRENYL-TEICHOIC ACID--PEPTIDOGLYCAN TEICHOIC ACID TRANSFERASE TAGV"/>
    <property type="match status" value="1"/>
</dbReference>
<evidence type="ECO:0000313" key="6">
    <source>
        <dbReference type="EMBL" id="MDC3423501.1"/>
    </source>
</evidence>
<protein>
    <submittedName>
        <fullName evidence="6">LCP family protein</fullName>
    </submittedName>
</protein>
<evidence type="ECO:0000256" key="4">
    <source>
        <dbReference type="ARBA" id="ARBA00022989"/>
    </source>
</evidence>
<dbReference type="RefSeq" id="WP_272435195.1">
    <property type="nucleotide sequence ID" value="NZ_JAMQKB010000001.1"/>
</dbReference>
<dbReference type="AlphaFoldDB" id="A0A9X3WSL4"/>
<proteinExistence type="inferred from homology"/>
<keyword evidence="7" id="KW-1185">Reference proteome</keyword>
<dbReference type="InterPro" id="IPR050922">
    <property type="entry name" value="LytR/CpsA/Psr_CW_biosynth"/>
</dbReference>
<dbReference type="NCBIfam" id="TIGR00350">
    <property type="entry name" value="lytR_cpsA_psr"/>
    <property type="match status" value="1"/>
</dbReference>
<keyword evidence="2" id="KW-0812">Transmembrane</keyword>
<evidence type="ECO:0000256" key="3">
    <source>
        <dbReference type="ARBA" id="ARBA00022968"/>
    </source>
</evidence>
<organism evidence="6 7">
    <name type="scientific">Terrihalobacillus insolitus</name>
    <dbReference type="NCBI Taxonomy" id="2950438"/>
    <lineage>
        <taxon>Bacteria</taxon>
        <taxon>Bacillati</taxon>
        <taxon>Bacillota</taxon>
        <taxon>Bacilli</taxon>
        <taxon>Bacillales</taxon>
        <taxon>Bacillaceae</taxon>
        <taxon>Terrihalobacillus</taxon>
    </lineage>
</organism>
<comment type="caution">
    <text evidence="6">The sequence shown here is derived from an EMBL/GenBank/DDBJ whole genome shotgun (WGS) entry which is preliminary data.</text>
</comment>
<dbReference type="PANTHER" id="PTHR33392">
    <property type="entry name" value="POLYISOPRENYL-TEICHOIC ACID--PEPTIDOGLYCAN TEICHOIC ACID TRANSFERASE TAGU"/>
    <property type="match status" value="1"/>
</dbReference>
<gene>
    <name evidence="6" type="ORF">NC797_03140</name>
</gene>
<dbReference type="EMBL" id="JAMQKB010000001">
    <property type="protein sequence ID" value="MDC3423501.1"/>
    <property type="molecule type" value="Genomic_DNA"/>
</dbReference>
<accession>A0A9X3WSL4</accession>
<reference evidence="6" key="1">
    <citation type="submission" date="2022-06" db="EMBL/GenBank/DDBJ databases">
        <title>Aquibacillus sp. a new bacterium isolated from soil saline samples.</title>
        <authorList>
            <person name="Galisteo C."/>
            <person name="De La Haba R."/>
            <person name="Sanchez-Porro C."/>
            <person name="Ventosa A."/>
        </authorList>
    </citation>
    <scope>NUCLEOTIDE SEQUENCE</scope>
    <source>
        <strain evidence="6">3ASR75-11</strain>
    </source>
</reference>
<keyword evidence="4" id="KW-0472">Membrane</keyword>